<reference evidence="5 6" key="1">
    <citation type="submission" date="2021-03" db="EMBL/GenBank/DDBJ databases">
        <title>novel species isolated from a fishpond in China.</title>
        <authorList>
            <person name="Lu H."/>
            <person name="Cai Z."/>
        </authorList>
    </citation>
    <scope>NUCLEOTIDE SEQUENCE [LARGE SCALE GENOMIC DNA]</scope>
    <source>
        <strain evidence="5 6">H41</strain>
    </source>
</reference>
<evidence type="ECO:0000259" key="4">
    <source>
        <dbReference type="Pfam" id="PF00561"/>
    </source>
</evidence>
<dbReference type="Gene3D" id="3.40.50.1820">
    <property type="entry name" value="alpha/beta hydrolase"/>
    <property type="match status" value="1"/>
</dbReference>
<dbReference type="GO" id="GO:0016787">
    <property type="term" value="F:hydrolase activity"/>
    <property type="evidence" value="ECO:0007669"/>
    <property type="project" value="UniProtKB-KW"/>
</dbReference>
<dbReference type="PRINTS" id="PR00793">
    <property type="entry name" value="PROAMNOPTASE"/>
</dbReference>
<gene>
    <name evidence="5" type="ORF">J0A68_04900</name>
</gene>
<proteinExistence type="inferred from homology"/>
<name>A0ABS3BZJ8_9BACT</name>
<evidence type="ECO:0000313" key="6">
    <source>
        <dbReference type="Proteomes" id="UP000664317"/>
    </source>
</evidence>
<organism evidence="5 6">
    <name type="scientific">Algoriphagus oliviformis</name>
    <dbReference type="NCBI Taxonomy" id="2811231"/>
    <lineage>
        <taxon>Bacteria</taxon>
        <taxon>Pseudomonadati</taxon>
        <taxon>Bacteroidota</taxon>
        <taxon>Cytophagia</taxon>
        <taxon>Cytophagales</taxon>
        <taxon>Cyclobacteriaceae</taxon>
        <taxon>Algoriphagus</taxon>
    </lineage>
</organism>
<dbReference type="Proteomes" id="UP000664317">
    <property type="component" value="Unassembled WGS sequence"/>
</dbReference>
<accession>A0ABS3BZJ8</accession>
<feature type="chain" id="PRO_5047526209" evidence="3">
    <location>
        <begin position="20"/>
        <end position="312"/>
    </location>
</feature>
<evidence type="ECO:0000313" key="5">
    <source>
        <dbReference type="EMBL" id="MBN7810283.1"/>
    </source>
</evidence>
<comment type="similarity">
    <text evidence="1">Belongs to the peptidase S33 family.</text>
</comment>
<keyword evidence="3" id="KW-0732">Signal</keyword>
<protein>
    <submittedName>
        <fullName evidence="5">Alpha/beta hydrolase</fullName>
    </submittedName>
</protein>
<dbReference type="Pfam" id="PF00561">
    <property type="entry name" value="Abhydrolase_1"/>
    <property type="match status" value="1"/>
</dbReference>
<keyword evidence="2 5" id="KW-0378">Hydrolase</keyword>
<comment type="caution">
    <text evidence="5">The sequence shown here is derived from an EMBL/GenBank/DDBJ whole genome shotgun (WGS) entry which is preliminary data.</text>
</comment>
<dbReference type="PANTHER" id="PTHR43798">
    <property type="entry name" value="MONOACYLGLYCEROL LIPASE"/>
    <property type="match status" value="1"/>
</dbReference>
<dbReference type="InterPro" id="IPR000073">
    <property type="entry name" value="AB_hydrolase_1"/>
</dbReference>
<feature type="domain" description="AB hydrolase-1" evidence="4">
    <location>
        <begin position="48"/>
        <end position="183"/>
    </location>
</feature>
<evidence type="ECO:0000256" key="3">
    <source>
        <dbReference type="SAM" id="SignalP"/>
    </source>
</evidence>
<keyword evidence="6" id="KW-1185">Reference proteome</keyword>
<dbReference type="InterPro" id="IPR002410">
    <property type="entry name" value="Peptidase_S33"/>
</dbReference>
<dbReference type="EMBL" id="JAFKCT010000001">
    <property type="protein sequence ID" value="MBN7810283.1"/>
    <property type="molecule type" value="Genomic_DNA"/>
</dbReference>
<dbReference type="SUPFAM" id="SSF53474">
    <property type="entry name" value="alpha/beta-Hydrolases"/>
    <property type="match status" value="1"/>
</dbReference>
<evidence type="ECO:0000256" key="1">
    <source>
        <dbReference type="ARBA" id="ARBA00010088"/>
    </source>
</evidence>
<evidence type="ECO:0000256" key="2">
    <source>
        <dbReference type="ARBA" id="ARBA00022801"/>
    </source>
</evidence>
<feature type="signal peptide" evidence="3">
    <location>
        <begin position="1"/>
        <end position="19"/>
    </location>
</feature>
<dbReference type="PANTHER" id="PTHR43798:SF33">
    <property type="entry name" value="HYDROLASE, PUTATIVE (AFU_ORTHOLOGUE AFUA_2G14860)-RELATED"/>
    <property type="match status" value="1"/>
</dbReference>
<dbReference type="InterPro" id="IPR050266">
    <property type="entry name" value="AB_hydrolase_sf"/>
</dbReference>
<sequence length="312" mass="35842">MKALNALLFLLLLCATSFAQQAIHTKDGAAIGGINQYIEVDTKDSSKPILLFLHGGPGFSSRPYLKSVVSKLQDDFLVVQWDQRETGNTLAWNPSPVPLTPELFHRDTEEVVDYLLEKFGRKKLLLVGFSWGGYLGLEYAKNHPEKLLAYVHVSGIVAPALSERLTLDTIRELAEKEQNTLAIQELADIEIPFRNWKELYYQRKWTAHFSGVKVTPKTYPMHLFETWDKTWFDLFMKASEVNFIESAPELKCPAYFFIARKDLVSNSKVTGIYYEQLKAPVKELVWFDKSTHEIPSQEPKEFAWELLQIPIR</sequence>
<dbReference type="InterPro" id="IPR029058">
    <property type="entry name" value="AB_hydrolase_fold"/>
</dbReference>
<dbReference type="RefSeq" id="WP_206577063.1">
    <property type="nucleotide sequence ID" value="NZ_JAFKCT010000001.1"/>
</dbReference>